<gene>
    <name evidence="2" type="ORF">J07HQW2_03054</name>
</gene>
<dbReference type="EMBL" id="KE356561">
    <property type="protein sequence ID" value="ERG96574.1"/>
    <property type="molecule type" value="Genomic_DNA"/>
</dbReference>
<dbReference type="eggNOG" id="arCOG04399">
    <property type="taxonomic scope" value="Archaea"/>
</dbReference>
<dbReference type="HOGENOM" id="CLU_2857058_0_0_2"/>
<dbReference type="AlphaFoldDB" id="U1N161"/>
<sequence>MTELNASFSYLKRSYMDPSHVTAIQFPPARSGDIQVVSIGELATICAGGNIVVATGVKAVVTLR</sequence>
<dbReference type="Proteomes" id="UP000030710">
    <property type="component" value="Unassembled WGS sequence"/>
</dbReference>
<feature type="domain" description="DUF7839" evidence="1">
    <location>
        <begin position="16"/>
        <end position="64"/>
    </location>
</feature>
<dbReference type="RefSeq" id="WP_021056037.1">
    <property type="nucleotide sequence ID" value="NZ_KE356561.1"/>
</dbReference>
<accession>U1N161</accession>
<reference evidence="2 3" key="1">
    <citation type="journal article" date="2013" name="PLoS ONE">
        <title>Assembly-driven community genomics of a hypersaline microbial ecosystem.</title>
        <authorList>
            <person name="Podell S."/>
            <person name="Ugalde J.A."/>
            <person name="Narasingarao P."/>
            <person name="Banfield J.F."/>
            <person name="Heidelberg K.B."/>
            <person name="Allen E.E."/>
        </authorList>
    </citation>
    <scope>NUCLEOTIDE SEQUENCE [LARGE SCALE GENOMIC DNA]</scope>
    <source>
        <strain evidence="3">J07HQW2</strain>
    </source>
</reference>
<dbReference type="InterPro" id="IPR057161">
    <property type="entry name" value="DUF7839"/>
</dbReference>
<evidence type="ECO:0000313" key="2">
    <source>
        <dbReference type="EMBL" id="ERG96574.1"/>
    </source>
</evidence>
<proteinExistence type="predicted"/>
<name>U1N161_9EURY</name>
<dbReference type="Pfam" id="PF25211">
    <property type="entry name" value="DUF7839"/>
    <property type="match status" value="1"/>
</dbReference>
<evidence type="ECO:0000259" key="1">
    <source>
        <dbReference type="Pfam" id="PF25211"/>
    </source>
</evidence>
<evidence type="ECO:0000313" key="3">
    <source>
        <dbReference type="Proteomes" id="UP000030710"/>
    </source>
</evidence>
<protein>
    <recommendedName>
        <fullName evidence="1">DUF7839 domain-containing protein</fullName>
    </recommendedName>
</protein>
<organism evidence="2 3">
    <name type="scientific">Haloquadratum walsbyi J07HQW2</name>
    <dbReference type="NCBI Taxonomy" id="1238425"/>
    <lineage>
        <taxon>Archaea</taxon>
        <taxon>Methanobacteriati</taxon>
        <taxon>Methanobacteriota</taxon>
        <taxon>Stenosarchaea group</taxon>
        <taxon>Halobacteria</taxon>
        <taxon>Halobacteriales</taxon>
        <taxon>Haloferacaceae</taxon>
        <taxon>Haloquadratum</taxon>
    </lineage>
</organism>